<protein>
    <recommendedName>
        <fullName evidence="7">mannonate dehydratase</fullName>
        <ecNumber evidence="7">4.2.1.8</ecNumber>
    </recommendedName>
</protein>
<dbReference type="GeneID" id="68867465"/>
<evidence type="ECO:0000256" key="6">
    <source>
        <dbReference type="ARBA" id="ARBA00007389"/>
    </source>
</evidence>
<dbReference type="PIRSF" id="PIRSF016049">
    <property type="entry name" value="Man_dehyd"/>
    <property type="match status" value="1"/>
</dbReference>
<dbReference type="Proteomes" id="UP001319921">
    <property type="component" value="Chromosome"/>
</dbReference>
<dbReference type="EMBL" id="AP025226">
    <property type="protein sequence ID" value="BDB99727.1"/>
    <property type="molecule type" value="Genomic_DNA"/>
</dbReference>
<comment type="pathway">
    <text evidence="5">Carbohydrate metabolism; pentose and glucuronate interconversion.</text>
</comment>
<sequence length="339" mass="39352">MQKIPKIRIAEILLESSPTPFWEILKQIGVSEATGILPRWYPDHRQFRIDEPWDYASLSNYKRMIEEAGFKLTVIEDNPPMDKIIYGLPGKEEQLENVAKLIENMGKLKIPIWCYNWMPDGWLRTRTALRGRGGALTSGFDEEDLKDAPPPKLGKIDKVTLWKNLREFLKFILPIAEDANVKLAIHPDDPPLDEVRGVARIMNSVEAFDRLIEEFPSEYNGITFDHSIFSLMTDDLISVVRHFLEKKRIFFVHFREVIGNKSRFEEVFIDEGITRQFEEMREYIKHEFYGPFRVDHTPTLLGDTMQLSMPGYSILGRIHAVGYLQGLFRAAVESLNYTD</sequence>
<dbReference type="SUPFAM" id="SSF51658">
    <property type="entry name" value="Xylose isomerase-like"/>
    <property type="match status" value="1"/>
</dbReference>
<dbReference type="EC" id="4.2.1.8" evidence="7"/>
<evidence type="ECO:0000256" key="10">
    <source>
        <dbReference type="ARBA" id="ARBA00023239"/>
    </source>
</evidence>
<dbReference type="RefSeq" id="WP_229570191.1">
    <property type="nucleotide sequence ID" value="NZ_AP025226.1"/>
</dbReference>
<dbReference type="PANTHER" id="PTHR30387">
    <property type="entry name" value="MANNONATE DEHYDRATASE"/>
    <property type="match status" value="1"/>
</dbReference>
<accession>A0AAQ4CV96</accession>
<dbReference type="Gene3D" id="3.20.20.150">
    <property type="entry name" value="Divalent-metal-dependent TIM barrel enzymes"/>
    <property type="match status" value="1"/>
</dbReference>
<comment type="similarity">
    <text evidence="6">Belongs to the mannonate dehydratase family.</text>
</comment>
<dbReference type="GO" id="GO:0030145">
    <property type="term" value="F:manganese ion binding"/>
    <property type="evidence" value="ECO:0007669"/>
    <property type="project" value="TreeGrafter"/>
</dbReference>
<evidence type="ECO:0000256" key="8">
    <source>
        <dbReference type="ARBA" id="ARBA00023004"/>
    </source>
</evidence>
<comment type="catalytic activity">
    <reaction evidence="1">
        <text>D-mannonate = 2-dehydro-3-deoxy-D-gluconate + H2O</text>
        <dbReference type="Rhea" id="RHEA:20097"/>
        <dbReference type="ChEBI" id="CHEBI:15377"/>
        <dbReference type="ChEBI" id="CHEBI:17767"/>
        <dbReference type="ChEBI" id="CHEBI:57990"/>
        <dbReference type="EC" id="4.2.1.8"/>
    </reaction>
</comment>
<evidence type="ECO:0000256" key="4">
    <source>
        <dbReference type="ARBA" id="ARBA00002713"/>
    </source>
</evidence>
<reference evidence="11 12" key="1">
    <citation type="journal article" date="2022" name="Microbiol. Resour. Announc.">
        <title>Complete Genome Sequence of the Hyperthermophilic and Acidophilic Archaeon Saccharolobus caldissimus Strain HS-3T.</title>
        <authorList>
            <person name="Sakai H.D."/>
            <person name="Kurosawa N."/>
        </authorList>
    </citation>
    <scope>NUCLEOTIDE SEQUENCE [LARGE SCALE GENOMIC DNA]</scope>
    <source>
        <strain evidence="11 12">JCM32116</strain>
    </source>
</reference>
<evidence type="ECO:0000256" key="1">
    <source>
        <dbReference type="ARBA" id="ARBA00001794"/>
    </source>
</evidence>
<dbReference type="GO" id="GO:0008927">
    <property type="term" value="F:mannonate dehydratase activity"/>
    <property type="evidence" value="ECO:0007669"/>
    <property type="project" value="UniProtKB-EC"/>
</dbReference>
<proteinExistence type="inferred from homology"/>
<dbReference type="InterPro" id="IPR004628">
    <property type="entry name" value="Man_deHydtase"/>
</dbReference>
<evidence type="ECO:0000256" key="7">
    <source>
        <dbReference type="ARBA" id="ARBA00012927"/>
    </source>
</evidence>
<comment type="function">
    <text evidence="4">Catalyzes the dehydration of D-mannonate.</text>
</comment>
<dbReference type="GO" id="GO:0042840">
    <property type="term" value="P:D-glucuronate catabolic process"/>
    <property type="evidence" value="ECO:0007669"/>
    <property type="project" value="TreeGrafter"/>
</dbReference>
<dbReference type="GO" id="GO:0008198">
    <property type="term" value="F:ferrous iron binding"/>
    <property type="evidence" value="ECO:0007669"/>
    <property type="project" value="TreeGrafter"/>
</dbReference>
<name>A0AAQ4CV96_9CREN</name>
<dbReference type="AlphaFoldDB" id="A0AAQ4CV96"/>
<evidence type="ECO:0000313" key="12">
    <source>
        <dbReference type="Proteomes" id="UP001319921"/>
    </source>
</evidence>
<dbReference type="InterPro" id="IPR036237">
    <property type="entry name" value="Xyl_isomerase-like_sf"/>
</dbReference>
<keyword evidence="10" id="KW-0456">Lyase</keyword>
<evidence type="ECO:0000256" key="3">
    <source>
        <dbReference type="ARBA" id="ARBA00001954"/>
    </source>
</evidence>
<dbReference type="KEGG" id="scas:SACC_27440"/>
<evidence type="ECO:0000256" key="2">
    <source>
        <dbReference type="ARBA" id="ARBA00001936"/>
    </source>
</evidence>
<keyword evidence="12" id="KW-1185">Reference proteome</keyword>
<comment type="cofactor">
    <cofactor evidence="3">
        <name>Fe(2+)</name>
        <dbReference type="ChEBI" id="CHEBI:29033"/>
    </cofactor>
</comment>
<gene>
    <name evidence="11" type="primary">uxuA</name>
    <name evidence="11" type="ORF">SACC_27440</name>
</gene>
<evidence type="ECO:0000256" key="9">
    <source>
        <dbReference type="ARBA" id="ARBA00023211"/>
    </source>
</evidence>
<evidence type="ECO:0000256" key="5">
    <source>
        <dbReference type="ARBA" id="ARBA00004892"/>
    </source>
</evidence>
<organism evidence="11 12">
    <name type="scientific">Saccharolobus caldissimus</name>
    <dbReference type="NCBI Taxonomy" id="1702097"/>
    <lineage>
        <taxon>Archaea</taxon>
        <taxon>Thermoproteota</taxon>
        <taxon>Thermoprotei</taxon>
        <taxon>Sulfolobales</taxon>
        <taxon>Sulfolobaceae</taxon>
        <taxon>Saccharolobus</taxon>
    </lineage>
</organism>
<evidence type="ECO:0000313" key="11">
    <source>
        <dbReference type="EMBL" id="BDB99727.1"/>
    </source>
</evidence>
<keyword evidence="8" id="KW-0408">Iron</keyword>
<keyword evidence="9" id="KW-0464">Manganese</keyword>
<dbReference type="Pfam" id="PF03786">
    <property type="entry name" value="UxuA"/>
    <property type="match status" value="2"/>
</dbReference>
<dbReference type="PANTHER" id="PTHR30387:SF2">
    <property type="entry name" value="MANNONATE DEHYDRATASE"/>
    <property type="match status" value="1"/>
</dbReference>
<comment type="cofactor">
    <cofactor evidence="2">
        <name>Mn(2+)</name>
        <dbReference type="ChEBI" id="CHEBI:29035"/>
    </cofactor>
</comment>